<dbReference type="SUPFAM" id="SSF52172">
    <property type="entry name" value="CheY-like"/>
    <property type="match status" value="1"/>
</dbReference>
<evidence type="ECO:0000313" key="11">
    <source>
        <dbReference type="EMBL" id="GGH52056.1"/>
    </source>
</evidence>
<dbReference type="SUPFAM" id="SSF55073">
    <property type="entry name" value="Nucleotide cyclase"/>
    <property type="match status" value="1"/>
</dbReference>
<evidence type="ECO:0000259" key="9">
    <source>
        <dbReference type="PROSITE" id="PS01124"/>
    </source>
</evidence>
<dbReference type="EMBL" id="BMFU01000002">
    <property type="protein sequence ID" value="GGH52056.1"/>
    <property type="molecule type" value="Genomic_DNA"/>
</dbReference>
<dbReference type="SUPFAM" id="SSF46689">
    <property type="entry name" value="Homeodomain-like"/>
    <property type="match status" value="2"/>
</dbReference>
<dbReference type="CDD" id="cd17536">
    <property type="entry name" value="REC_YesN-like"/>
    <property type="match status" value="1"/>
</dbReference>
<comment type="subcellular location">
    <subcellularLocation>
        <location evidence="1">Cytoplasm</location>
    </subcellularLocation>
</comment>
<sequence>MYKVMIVEDEMLVRIGLKNSVEWSKFGLEVTADFPDGLAAWDYYEREKPDVVITDISMPRMDGMELISNIRKQDKQTRVVVLSCLEEFELARKALALDVSSYILKLTMTEEEIEQVLTGVREELDQQQSQVNVQGRTGSATPDMELVKEKMFKDFMFYRIFSTDEFARFVTESGLRLSPVRLVVCVMEVDRYFSLKERFRDEHGHLVKMSLLNILSEIMSGYKRGEAVQINDRHYALVLHFADMLSEQAIVQEIRQLLDHIQNTIRHYFNSTVSFGVSSVNGGYDSLPRQYAEAQRALQRKFITGPGQQHQGSDCADRSGVLARVEQIRQHTDIRELLPPLKQKEYDAFLDEIEGGMCEDRKTLEITIYQFVQWINTHVYDHNNEKTLLLSMTEKLETCDTMPDMLDQIVIYMDSLVELIRKRLQMSDEITRAIEYIKRHYTENISLQMVADYIGLSQGYLSNLFRKELQITYIDYVNRYRIERAKELLAQSQMRSSDVPALVGFSPEYTYFSKVFKKITGLNPNEYRRQTTLRDKRVQEQ</sequence>
<dbReference type="InterPro" id="IPR043128">
    <property type="entry name" value="Rev_trsase/Diguanyl_cyclase"/>
</dbReference>
<evidence type="ECO:0000256" key="2">
    <source>
        <dbReference type="ARBA" id="ARBA00022490"/>
    </source>
</evidence>
<feature type="domain" description="HTH araC/xylS-type" evidence="9">
    <location>
        <begin position="431"/>
        <end position="530"/>
    </location>
</feature>
<dbReference type="Gene3D" id="1.10.10.60">
    <property type="entry name" value="Homeodomain-like"/>
    <property type="match status" value="2"/>
</dbReference>
<keyword evidence="5" id="KW-0805">Transcription regulation</keyword>
<keyword evidence="7" id="KW-0804">Transcription</keyword>
<dbReference type="RefSeq" id="WP_188592130.1">
    <property type="nucleotide sequence ID" value="NZ_BMFU01000002.1"/>
</dbReference>
<organism evidence="11 12">
    <name type="scientific">Paenibacillus silvae</name>
    <dbReference type="NCBI Taxonomy" id="1325358"/>
    <lineage>
        <taxon>Bacteria</taxon>
        <taxon>Bacillati</taxon>
        <taxon>Bacillota</taxon>
        <taxon>Bacilli</taxon>
        <taxon>Bacillales</taxon>
        <taxon>Paenibacillaceae</taxon>
        <taxon>Paenibacillus</taxon>
    </lineage>
</organism>
<dbReference type="SMART" id="SM00448">
    <property type="entry name" value="REC"/>
    <property type="match status" value="1"/>
</dbReference>
<dbReference type="InterPro" id="IPR001789">
    <property type="entry name" value="Sig_transdc_resp-reg_receiver"/>
</dbReference>
<dbReference type="InterPro" id="IPR029787">
    <property type="entry name" value="Nucleotide_cyclase"/>
</dbReference>
<dbReference type="Proteomes" id="UP000652153">
    <property type="component" value="Unassembled WGS sequence"/>
</dbReference>
<proteinExistence type="predicted"/>
<accession>A0ABQ1Z9N6</accession>
<dbReference type="InterPro" id="IPR011006">
    <property type="entry name" value="CheY-like_superfamily"/>
</dbReference>
<protein>
    <submittedName>
        <fullName evidence="11">DNA-binding response regulator</fullName>
    </submittedName>
</protein>
<dbReference type="PANTHER" id="PTHR42713:SF3">
    <property type="entry name" value="TRANSCRIPTIONAL REGULATORY PROTEIN HPTR"/>
    <property type="match status" value="1"/>
</dbReference>
<evidence type="ECO:0000256" key="8">
    <source>
        <dbReference type="PROSITE-ProRule" id="PRU00169"/>
    </source>
</evidence>
<dbReference type="InterPro" id="IPR041522">
    <property type="entry name" value="CdaR_GGDEF"/>
</dbReference>
<dbReference type="InterPro" id="IPR009057">
    <property type="entry name" value="Homeodomain-like_sf"/>
</dbReference>
<name>A0ABQ1Z9N6_9BACL</name>
<dbReference type="InterPro" id="IPR018060">
    <property type="entry name" value="HTH_AraC"/>
</dbReference>
<dbReference type="Gene3D" id="3.30.70.270">
    <property type="match status" value="1"/>
</dbReference>
<dbReference type="Gene3D" id="3.40.50.2300">
    <property type="match status" value="1"/>
</dbReference>
<dbReference type="PROSITE" id="PS01124">
    <property type="entry name" value="HTH_ARAC_FAMILY_2"/>
    <property type="match status" value="1"/>
</dbReference>
<gene>
    <name evidence="11" type="ORF">GCM10008014_18380</name>
</gene>
<feature type="domain" description="Response regulatory" evidence="10">
    <location>
        <begin position="3"/>
        <end position="120"/>
    </location>
</feature>
<evidence type="ECO:0000259" key="10">
    <source>
        <dbReference type="PROSITE" id="PS50110"/>
    </source>
</evidence>
<dbReference type="Pfam" id="PF12833">
    <property type="entry name" value="HTH_18"/>
    <property type="match status" value="1"/>
</dbReference>
<comment type="caution">
    <text evidence="11">The sequence shown here is derived from an EMBL/GenBank/DDBJ whole genome shotgun (WGS) entry which is preliminary data.</text>
</comment>
<dbReference type="Pfam" id="PF00072">
    <property type="entry name" value="Response_reg"/>
    <property type="match status" value="1"/>
</dbReference>
<dbReference type="SMART" id="SM00342">
    <property type="entry name" value="HTH_ARAC"/>
    <property type="match status" value="1"/>
</dbReference>
<reference evidence="12" key="1">
    <citation type="journal article" date="2019" name="Int. J. Syst. Evol. Microbiol.">
        <title>The Global Catalogue of Microorganisms (GCM) 10K type strain sequencing project: providing services to taxonomists for standard genome sequencing and annotation.</title>
        <authorList>
            <consortium name="The Broad Institute Genomics Platform"/>
            <consortium name="The Broad Institute Genome Sequencing Center for Infectious Disease"/>
            <person name="Wu L."/>
            <person name="Ma J."/>
        </authorList>
    </citation>
    <scope>NUCLEOTIDE SEQUENCE [LARGE SCALE GENOMIC DNA]</scope>
    <source>
        <strain evidence="12">CGMCC 1.12770</strain>
    </source>
</reference>
<dbReference type="PROSITE" id="PS50110">
    <property type="entry name" value="RESPONSE_REGULATORY"/>
    <property type="match status" value="1"/>
</dbReference>
<feature type="modified residue" description="4-aspartylphosphate" evidence="8">
    <location>
        <position position="55"/>
    </location>
</feature>
<evidence type="ECO:0000256" key="4">
    <source>
        <dbReference type="ARBA" id="ARBA00023012"/>
    </source>
</evidence>
<keyword evidence="4" id="KW-0902">Two-component regulatory system</keyword>
<evidence type="ECO:0000256" key="1">
    <source>
        <dbReference type="ARBA" id="ARBA00004496"/>
    </source>
</evidence>
<evidence type="ECO:0000313" key="12">
    <source>
        <dbReference type="Proteomes" id="UP000652153"/>
    </source>
</evidence>
<evidence type="ECO:0000256" key="3">
    <source>
        <dbReference type="ARBA" id="ARBA00022553"/>
    </source>
</evidence>
<dbReference type="Pfam" id="PF17853">
    <property type="entry name" value="GGDEF_2"/>
    <property type="match status" value="1"/>
</dbReference>
<dbReference type="InterPro" id="IPR051552">
    <property type="entry name" value="HptR"/>
</dbReference>
<evidence type="ECO:0000256" key="5">
    <source>
        <dbReference type="ARBA" id="ARBA00023015"/>
    </source>
</evidence>
<keyword evidence="12" id="KW-1185">Reference proteome</keyword>
<evidence type="ECO:0000256" key="6">
    <source>
        <dbReference type="ARBA" id="ARBA00023125"/>
    </source>
</evidence>
<keyword evidence="3 8" id="KW-0597">Phosphoprotein</keyword>
<keyword evidence="6 11" id="KW-0238">DNA-binding</keyword>
<dbReference type="GO" id="GO:0003677">
    <property type="term" value="F:DNA binding"/>
    <property type="evidence" value="ECO:0007669"/>
    <property type="project" value="UniProtKB-KW"/>
</dbReference>
<keyword evidence="2" id="KW-0963">Cytoplasm</keyword>
<evidence type="ECO:0000256" key="7">
    <source>
        <dbReference type="ARBA" id="ARBA00023163"/>
    </source>
</evidence>
<dbReference type="PANTHER" id="PTHR42713">
    <property type="entry name" value="HISTIDINE KINASE-RELATED"/>
    <property type="match status" value="1"/>
</dbReference>